<dbReference type="EMBL" id="JBHULR010000001">
    <property type="protein sequence ID" value="MFD2546403.1"/>
    <property type="molecule type" value="Genomic_DNA"/>
</dbReference>
<dbReference type="InterPro" id="IPR032508">
    <property type="entry name" value="FecR_C"/>
</dbReference>
<dbReference type="Proteomes" id="UP001597545">
    <property type="component" value="Unassembled WGS sequence"/>
</dbReference>
<organism evidence="4 5">
    <name type="scientific">Sphingobacterium suaedae</name>
    <dbReference type="NCBI Taxonomy" id="1686402"/>
    <lineage>
        <taxon>Bacteria</taxon>
        <taxon>Pseudomonadati</taxon>
        <taxon>Bacteroidota</taxon>
        <taxon>Sphingobacteriia</taxon>
        <taxon>Sphingobacteriales</taxon>
        <taxon>Sphingobacteriaceae</taxon>
        <taxon>Sphingobacterium</taxon>
    </lineage>
</organism>
<accession>A0ABW5KDI9</accession>
<keyword evidence="1" id="KW-0812">Transmembrane</keyword>
<evidence type="ECO:0000259" key="2">
    <source>
        <dbReference type="Pfam" id="PF04773"/>
    </source>
</evidence>
<evidence type="ECO:0000256" key="1">
    <source>
        <dbReference type="SAM" id="Phobius"/>
    </source>
</evidence>
<dbReference type="RefSeq" id="WP_380900155.1">
    <property type="nucleotide sequence ID" value="NZ_JBHUEG010000002.1"/>
</dbReference>
<keyword evidence="5" id="KW-1185">Reference proteome</keyword>
<comment type="caution">
    <text evidence="4">The sequence shown here is derived from an EMBL/GenBank/DDBJ whole genome shotgun (WGS) entry which is preliminary data.</text>
</comment>
<dbReference type="PANTHER" id="PTHR30273">
    <property type="entry name" value="PERIPLASMIC SIGNAL SENSOR AND SIGMA FACTOR ACTIVATOR FECR-RELATED"/>
    <property type="match status" value="1"/>
</dbReference>
<dbReference type="Gene3D" id="2.60.120.1440">
    <property type="match status" value="1"/>
</dbReference>
<feature type="domain" description="Protein FecR C-terminal" evidence="3">
    <location>
        <begin position="285"/>
        <end position="352"/>
    </location>
</feature>
<feature type="transmembrane region" description="Helical" evidence="1">
    <location>
        <begin position="95"/>
        <end position="113"/>
    </location>
</feature>
<evidence type="ECO:0000313" key="5">
    <source>
        <dbReference type="Proteomes" id="UP001597545"/>
    </source>
</evidence>
<name>A0ABW5KDI9_9SPHI</name>
<dbReference type="PIRSF" id="PIRSF018266">
    <property type="entry name" value="FecR"/>
    <property type="match status" value="1"/>
</dbReference>
<gene>
    <name evidence="4" type="ORF">ACFSR5_01955</name>
</gene>
<sequence>MAPHRLWVLIGKKLSGEITALELDELTQLLNNDFAEFPLQELEDMWKQPVSSGERADHNVAAERSWRRLEGTLDKDQDDSKQPDRRVVSWFKRPFWLSSAAVVLVLAGILFHADLFDLTPPKNNQITAPDRGTSKVILPDGTSVWLNAKSHLTYKSDFGKKIREVKLQGEAYFDVAEDAQHPFIVRTSTINLKVLGTAFNVRSYPDERVTEAALVRGKVRISLLDNEDKEIVLKPSEKLTVNNAIVRDGKKSAGLNDPPLMTVTYVQKAPQDSLPYEALWLENTLAFNNENFEQIAKRMSAWYNVTMSIRNPNLKSVKMSGKFKDESVESALKALQLVADFDYQIEGRHIEIR</sequence>
<dbReference type="Pfam" id="PF16344">
    <property type="entry name" value="FecR_C"/>
    <property type="match status" value="1"/>
</dbReference>
<proteinExistence type="predicted"/>
<dbReference type="PANTHER" id="PTHR30273:SF2">
    <property type="entry name" value="PROTEIN FECR"/>
    <property type="match status" value="1"/>
</dbReference>
<evidence type="ECO:0000313" key="4">
    <source>
        <dbReference type="EMBL" id="MFD2546403.1"/>
    </source>
</evidence>
<reference evidence="5" key="1">
    <citation type="journal article" date="2019" name="Int. J. Syst. Evol. Microbiol.">
        <title>The Global Catalogue of Microorganisms (GCM) 10K type strain sequencing project: providing services to taxonomists for standard genome sequencing and annotation.</title>
        <authorList>
            <consortium name="The Broad Institute Genomics Platform"/>
            <consortium name="The Broad Institute Genome Sequencing Center for Infectious Disease"/>
            <person name="Wu L."/>
            <person name="Ma J."/>
        </authorList>
    </citation>
    <scope>NUCLEOTIDE SEQUENCE [LARGE SCALE GENOMIC DNA]</scope>
    <source>
        <strain evidence="5">KCTC 42662</strain>
    </source>
</reference>
<keyword evidence="1" id="KW-0472">Membrane</keyword>
<evidence type="ECO:0000259" key="3">
    <source>
        <dbReference type="Pfam" id="PF16344"/>
    </source>
</evidence>
<dbReference type="InterPro" id="IPR006860">
    <property type="entry name" value="FecR"/>
</dbReference>
<feature type="domain" description="FecR protein" evidence="2">
    <location>
        <begin position="126"/>
        <end position="220"/>
    </location>
</feature>
<dbReference type="InterPro" id="IPR012373">
    <property type="entry name" value="Ferrdict_sens_TM"/>
</dbReference>
<dbReference type="Pfam" id="PF04773">
    <property type="entry name" value="FecR"/>
    <property type="match status" value="1"/>
</dbReference>
<dbReference type="Gene3D" id="3.55.50.30">
    <property type="match status" value="1"/>
</dbReference>
<keyword evidence="1" id="KW-1133">Transmembrane helix</keyword>
<protein>
    <submittedName>
        <fullName evidence="4">FecR family protein</fullName>
    </submittedName>
</protein>